<dbReference type="Proteomes" id="UP000597338">
    <property type="component" value="Unassembled WGS sequence"/>
</dbReference>
<evidence type="ECO:0000313" key="2">
    <source>
        <dbReference type="Proteomes" id="UP000597338"/>
    </source>
</evidence>
<dbReference type="RefSeq" id="WP_188753221.1">
    <property type="nucleotide sequence ID" value="NZ_BMIK01000020.1"/>
</dbReference>
<proteinExistence type="predicted"/>
<sequence length="72" mass="8611">MRDLESDFRKKASAIHFTFRSTSCDREGNKIGEKNQRFDVISYHQFDFADQVVTQFIYEGGRFKTYKFIRMA</sequence>
<reference evidence="2" key="1">
    <citation type="journal article" date="2019" name="Int. J. Syst. Evol. Microbiol.">
        <title>The Global Catalogue of Microorganisms (GCM) 10K type strain sequencing project: providing services to taxonomists for standard genome sequencing and annotation.</title>
        <authorList>
            <consortium name="The Broad Institute Genomics Platform"/>
            <consortium name="The Broad Institute Genome Sequencing Center for Infectious Disease"/>
            <person name="Wu L."/>
            <person name="Ma J."/>
        </authorList>
    </citation>
    <scope>NUCLEOTIDE SEQUENCE [LARGE SCALE GENOMIC DNA]</scope>
    <source>
        <strain evidence="2">CGMCC 1.15342</strain>
    </source>
</reference>
<name>A0ABQ1MNL1_9SPHI</name>
<gene>
    <name evidence="1" type="ORF">GCM10011386_39710</name>
</gene>
<organism evidence="1 2">
    <name type="scientific">Parapedobacter defluvii</name>
    <dbReference type="NCBI Taxonomy" id="2045106"/>
    <lineage>
        <taxon>Bacteria</taxon>
        <taxon>Pseudomonadati</taxon>
        <taxon>Bacteroidota</taxon>
        <taxon>Sphingobacteriia</taxon>
        <taxon>Sphingobacteriales</taxon>
        <taxon>Sphingobacteriaceae</taxon>
        <taxon>Parapedobacter</taxon>
    </lineage>
</organism>
<evidence type="ECO:0000313" key="1">
    <source>
        <dbReference type="EMBL" id="GGC43507.1"/>
    </source>
</evidence>
<protein>
    <submittedName>
        <fullName evidence="1">Uncharacterized protein</fullName>
    </submittedName>
</protein>
<comment type="caution">
    <text evidence="1">The sequence shown here is derived from an EMBL/GenBank/DDBJ whole genome shotgun (WGS) entry which is preliminary data.</text>
</comment>
<keyword evidence="2" id="KW-1185">Reference proteome</keyword>
<dbReference type="EMBL" id="BMIK01000020">
    <property type="protein sequence ID" value="GGC43507.1"/>
    <property type="molecule type" value="Genomic_DNA"/>
</dbReference>
<accession>A0ABQ1MNL1</accession>